<organism evidence="7 8">
    <name type="scientific">Magallana gigas</name>
    <name type="common">Pacific oyster</name>
    <name type="synonym">Crassostrea gigas</name>
    <dbReference type="NCBI Taxonomy" id="29159"/>
    <lineage>
        <taxon>Eukaryota</taxon>
        <taxon>Metazoa</taxon>
        <taxon>Spiralia</taxon>
        <taxon>Lophotrochozoa</taxon>
        <taxon>Mollusca</taxon>
        <taxon>Bivalvia</taxon>
        <taxon>Autobranchia</taxon>
        <taxon>Pteriomorphia</taxon>
        <taxon>Ostreida</taxon>
        <taxon>Ostreoidea</taxon>
        <taxon>Ostreidae</taxon>
        <taxon>Magallana</taxon>
    </lineage>
</organism>
<dbReference type="GO" id="GO:0046890">
    <property type="term" value="P:regulation of lipid biosynthetic process"/>
    <property type="evidence" value="ECO:0007669"/>
    <property type="project" value="TreeGrafter"/>
</dbReference>
<dbReference type="Proteomes" id="UP000005408">
    <property type="component" value="Unassembled WGS sequence"/>
</dbReference>
<evidence type="ECO:0000256" key="3">
    <source>
        <dbReference type="ARBA" id="ARBA00009488"/>
    </source>
</evidence>
<evidence type="ECO:0000256" key="4">
    <source>
        <dbReference type="ARBA" id="ARBA00022490"/>
    </source>
</evidence>
<dbReference type="Pfam" id="PF07084">
    <property type="entry name" value="Spot_14"/>
    <property type="match status" value="1"/>
</dbReference>
<dbReference type="EnsemblMetazoa" id="G14262.3">
    <property type="protein sequence ID" value="G14262.3:cds"/>
    <property type="gene ID" value="G14262"/>
</dbReference>
<evidence type="ECO:0000256" key="5">
    <source>
        <dbReference type="ARBA" id="ARBA00023242"/>
    </source>
</evidence>
<dbReference type="GO" id="GO:0005634">
    <property type="term" value="C:nucleus"/>
    <property type="evidence" value="ECO:0007669"/>
    <property type="project" value="UniProtKB-SubCell"/>
</dbReference>
<dbReference type="InterPro" id="IPR009786">
    <property type="entry name" value="Spot_14"/>
</dbReference>
<dbReference type="OrthoDB" id="5951908at2759"/>
<protein>
    <recommendedName>
        <fullName evidence="9">Mid1-interacting protein 1-B</fullName>
    </recommendedName>
</protein>
<evidence type="ECO:0000256" key="1">
    <source>
        <dbReference type="ARBA" id="ARBA00004123"/>
    </source>
</evidence>
<accession>A0A8W8IJI3</accession>
<comment type="subcellular location">
    <subcellularLocation>
        <location evidence="2">Cytoplasm</location>
    </subcellularLocation>
    <subcellularLocation>
        <location evidence="1">Nucleus</location>
    </subcellularLocation>
</comment>
<dbReference type="InterPro" id="IPR053719">
    <property type="entry name" value="Lipogen_MT_Stabilize_sf"/>
</dbReference>
<evidence type="ECO:0000256" key="6">
    <source>
        <dbReference type="SAM" id="MobiDB-lite"/>
    </source>
</evidence>
<keyword evidence="5" id="KW-0539">Nucleus</keyword>
<evidence type="ECO:0000256" key="2">
    <source>
        <dbReference type="ARBA" id="ARBA00004496"/>
    </source>
</evidence>
<dbReference type="OMA" id="EEGNAWK"/>
<dbReference type="EnsemblMetazoa" id="G14262.1">
    <property type="protein sequence ID" value="G14262.1:cds"/>
    <property type="gene ID" value="G14262"/>
</dbReference>
<feature type="region of interest" description="Disordered" evidence="6">
    <location>
        <begin position="93"/>
        <end position="117"/>
    </location>
</feature>
<keyword evidence="4" id="KW-0963">Cytoplasm</keyword>
<keyword evidence="8" id="KW-1185">Reference proteome</keyword>
<proteinExistence type="inferred from homology"/>
<dbReference type="EnsemblMetazoa" id="G14262.2">
    <property type="protein sequence ID" value="G14262.2:cds"/>
    <property type="gene ID" value="G14262"/>
</dbReference>
<dbReference type="PANTHER" id="PTHR14315:SF17">
    <property type="entry name" value="MIP21584P"/>
    <property type="match status" value="1"/>
</dbReference>
<dbReference type="GO" id="GO:0005829">
    <property type="term" value="C:cytosol"/>
    <property type="evidence" value="ECO:0007669"/>
    <property type="project" value="TreeGrafter"/>
</dbReference>
<reference evidence="7" key="1">
    <citation type="submission" date="2022-08" db="UniProtKB">
        <authorList>
            <consortium name="EnsemblMetazoa"/>
        </authorList>
    </citation>
    <scope>IDENTIFICATION</scope>
    <source>
        <strain evidence="7">05x7-T-G4-1.051#20</strain>
    </source>
</reference>
<evidence type="ECO:0000313" key="8">
    <source>
        <dbReference type="Proteomes" id="UP000005408"/>
    </source>
</evidence>
<name>A0A8W8IJI3_MAGGI</name>
<dbReference type="Gene3D" id="6.10.140.1610">
    <property type="match status" value="1"/>
</dbReference>
<evidence type="ECO:0008006" key="9">
    <source>
        <dbReference type="Google" id="ProtNLM"/>
    </source>
</evidence>
<evidence type="ECO:0000313" key="7">
    <source>
        <dbReference type="EnsemblMetazoa" id="G14262.3:cds"/>
    </source>
</evidence>
<dbReference type="AlphaFoldDB" id="A0A8W8IJI3"/>
<comment type="similarity">
    <text evidence="3">Belongs to the SPOT14 family.</text>
</comment>
<dbReference type="PANTHER" id="PTHR14315">
    <property type="entry name" value="SPOT14 FAMILY MEMBER"/>
    <property type="match status" value="1"/>
</dbReference>
<sequence length="165" mass="18239">MSESRISNGSGEQKPSQSLLTVLNKFVQAVNVMDDTVMIPSRLKDMEMGSKNPEIREENNNMALMPIMNPGTDLYSFYKLLNSIKKEIISGSPGTVEEKAVTSSDSEDDTSNDSSNQTAELFRHHLQGLYNVMDQLTNTAKALTDKYETEFVGEGSTRSISSFAI</sequence>